<name>A0ABN9YT13_9LACO</name>
<gene>
    <name evidence="5" type="ORF">R54839_PPFHFPJH_01011</name>
</gene>
<sequence length="451" mass="50720">MVKQVLTDFQAATPFMIEQASRISDDDVTLLFNLYLPFLGPKAYALYQFLYEEQKDQRGQTAFKNHYLLLDSLALSSPEFIRARQALEALSLLKTYAGERMGQPQLRYVLQRPMTAEAFFNEDLLSGLLFHYVGEERFLVLAKRYQAKRGAPLQQQKELSASFLSIFDLPDTQHKPNVAIEDAKTVAPKADFDQVSFDFEGMAALVHGTTTEKVQKVRELILTQQVLYGLNEAEMATALTRSINLDDHEVNKQAFLAYLASTWSNRKQKQQLADQGAERSVTAKTVASEEPTAKTGNRALDALYQAANNLSPIDFISQIKEQNAGYVTQNERRILNDLLEKRILPVPAINLLTYQVLVNMDQSDLKRNLVDAIANSWAKAGVRTAEDAVAAIKAHKDKSRQKATGRTSTWSRSANKQEPTFTSNEAAKKQQVDQAAVKQALDLMKNYKTKD</sequence>
<reference evidence="5 6" key="1">
    <citation type="submission" date="2023-10" db="EMBL/GenBank/DDBJ databases">
        <authorList>
            <person name="Botero Cardona J."/>
        </authorList>
    </citation>
    <scope>NUCLEOTIDE SEQUENCE [LARGE SCALE GENOMIC DNA]</scope>
    <source>
        <strain evidence="5 6">R-54839</strain>
    </source>
</reference>
<accession>A0ABN9YT13</accession>
<feature type="domain" description="DnaB/C C-terminal" evidence="3">
    <location>
        <begin position="317"/>
        <end position="391"/>
    </location>
</feature>
<comment type="caution">
    <text evidence="5">The sequence shown here is derived from an EMBL/GenBank/DDBJ whole genome shotgun (WGS) entry which is preliminary data.</text>
</comment>
<evidence type="ECO:0000313" key="6">
    <source>
        <dbReference type="Proteomes" id="UP001314261"/>
    </source>
</evidence>
<evidence type="ECO:0000256" key="2">
    <source>
        <dbReference type="SAM" id="MobiDB-lite"/>
    </source>
</evidence>
<dbReference type="Pfam" id="PF25888">
    <property type="entry name" value="WHD_DnaB"/>
    <property type="match status" value="1"/>
</dbReference>
<evidence type="ECO:0000259" key="4">
    <source>
        <dbReference type="Pfam" id="PF25888"/>
    </source>
</evidence>
<feature type="region of interest" description="Disordered" evidence="2">
    <location>
        <begin position="396"/>
        <end position="429"/>
    </location>
</feature>
<dbReference type="InterPro" id="IPR006343">
    <property type="entry name" value="DnaB/C_C"/>
</dbReference>
<feature type="domain" description="Replicative helicase loading/DNA remodeling protein DnaB N-terminal winged helix" evidence="4">
    <location>
        <begin position="13"/>
        <end position="198"/>
    </location>
</feature>
<feature type="compositionally biased region" description="Polar residues" evidence="2">
    <location>
        <begin position="404"/>
        <end position="425"/>
    </location>
</feature>
<dbReference type="Proteomes" id="UP001314261">
    <property type="component" value="Unassembled WGS sequence"/>
</dbReference>
<evidence type="ECO:0000259" key="3">
    <source>
        <dbReference type="Pfam" id="PF07261"/>
    </source>
</evidence>
<evidence type="ECO:0000256" key="1">
    <source>
        <dbReference type="ARBA" id="ARBA00093462"/>
    </source>
</evidence>
<evidence type="ECO:0000313" key="5">
    <source>
        <dbReference type="EMBL" id="CAK1243644.1"/>
    </source>
</evidence>
<keyword evidence="6" id="KW-1185">Reference proteome</keyword>
<organism evidence="5 6">
    <name type="scientific">Fructobacillus fructosus</name>
    <dbReference type="NCBI Taxonomy" id="1631"/>
    <lineage>
        <taxon>Bacteria</taxon>
        <taxon>Bacillati</taxon>
        <taxon>Bacillota</taxon>
        <taxon>Bacilli</taxon>
        <taxon>Lactobacillales</taxon>
        <taxon>Lactobacillaceae</taxon>
        <taxon>Fructobacillus</taxon>
    </lineage>
</organism>
<dbReference type="EMBL" id="CAUZLR010000006">
    <property type="protein sequence ID" value="CAK1243644.1"/>
    <property type="molecule type" value="Genomic_DNA"/>
</dbReference>
<proteinExistence type="inferred from homology"/>
<dbReference type="InterPro" id="IPR058660">
    <property type="entry name" value="WHD_DnaB"/>
</dbReference>
<dbReference type="RefSeq" id="WP_187753462.1">
    <property type="nucleotide sequence ID" value="NZ_CAUZLK010000002.1"/>
</dbReference>
<protein>
    <submittedName>
        <fullName evidence="5">Replication initiation and membrane attachment protein DnaB (DnaB2)</fullName>
    </submittedName>
</protein>
<dbReference type="Pfam" id="PF07261">
    <property type="entry name" value="DnaB_2"/>
    <property type="match status" value="1"/>
</dbReference>
<comment type="similarity">
    <text evidence="1">Belongs to the DnaB/DnaD family.</text>
</comment>